<evidence type="ECO:0000313" key="3">
    <source>
        <dbReference type="EMBL" id="PSL08012.1"/>
    </source>
</evidence>
<dbReference type="Proteomes" id="UP000240708">
    <property type="component" value="Unassembled WGS sequence"/>
</dbReference>
<dbReference type="OrthoDB" id="978953at2"/>
<keyword evidence="2" id="KW-0732">Signal</keyword>
<gene>
    <name evidence="3" type="ORF">CLV48_101954</name>
</gene>
<dbReference type="Pfam" id="PF13181">
    <property type="entry name" value="TPR_8"/>
    <property type="match status" value="1"/>
</dbReference>
<comment type="caution">
    <text evidence="3">The sequence shown here is derived from an EMBL/GenBank/DDBJ whole genome shotgun (WGS) entry which is preliminary data.</text>
</comment>
<protein>
    <submittedName>
        <fullName evidence="3">Tetratricopeptide repeat protein</fullName>
    </submittedName>
</protein>
<reference evidence="3 4" key="1">
    <citation type="submission" date="2018-03" db="EMBL/GenBank/DDBJ databases">
        <title>Genomic Encyclopedia of Archaeal and Bacterial Type Strains, Phase II (KMG-II): from individual species to whole genera.</title>
        <authorList>
            <person name="Goeker M."/>
        </authorList>
    </citation>
    <scope>NUCLEOTIDE SEQUENCE [LARGE SCALE GENOMIC DNA]</scope>
    <source>
        <strain evidence="3 4">DSM 28057</strain>
    </source>
</reference>
<dbReference type="AlphaFoldDB" id="A0A2P8EEV7"/>
<sequence>MNKTILLLALCLSFGTFTFAQQDNTATQDPESLRRRNESDQRVYQLAMRYNDLPVARIKLMELIERNPTNNRYPELLATLYFEAGQYASAAVASLDLLERNDQSITGLEIAAYSLEQLGALDRALPNFERHYLLTGTLFSLYKSAFLQYSLNREEEALNSVNMLIKDRKSTEDLVGFPTSNNETQEVNMKAAALNLKGMIYMGQKNKAEAVEAFRQAIESAPNFELAQENLKEAQKM</sequence>
<evidence type="ECO:0000256" key="1">
    <source>
        <dbReference type="PROSITE-ProRule" id="PRU00339"/>
    </source>
</evidence>
<dbReference type="PROSITE" id="PS50005">
    <property type="entry name" value="TPR"/>
    <property type="match status" value="1"/>
</dbReference>
<keyword evidence="1" id="KW-0802">TPR repeat</keyword>
<dbReference type="Gene3D" id="1.25.40.10">
    <property type="entry name" value="Tetratricopeptide repeat domain"/>
    <property type="match status" value="2"/>
</dbReference>
<feature type="chain" id="PRO_5015158099" evidence="2">
    <location>
        <begin position="21"/>
        <end position="237"/>
    </location>
</feature>
<proteinExistence type="predicted"/>
<feature type="signal peptide" evidence="2">
    <location>
        <begin position="1"/>
        <end position="20"/>
    </location>
</feature>
<name>A0A2P8EEV7_9BACT</name>
<evidence type="ECO:0000256" key="2">
    <source>
        <dbReference type="SAM" id="SignalP"/>
    </source>
</evidence>
<keyword evidence="4" id="KW-1185">Reference proteome</keyword>
<dbReference type="RefSeq" id="WP_106566033.1">
    <property type="nucleotide sequence ID" value="NZ_JAUVYL010000035.1"/>
</dbReference>
<organism evidence="3 4">
    <name type="scientific">Cecembia rubra</name>
    <dbReference type="NCBI Taxonomy" id="1485585"/>
    <lineage>
        <taxon>Bacteria</taxon>
        <taxon>Pseudomonadati</taxon>
        <taxon>Bacteroidota</taxon>
        <taxon>Cytophagia</taxon>
        <taxon>Cytophagales</taxon>
        <taxon>Cyclobacteriaceae</taxon>
        <taxon>Cecembia</taxon>
    </lineage>
</organism>
<dbReference type="SUPFAM" id="SSF48452">
    <property type="entry name" value="TPR-like"/>
    <property type="match status" value="1"/>
</dbReference>
<feature type="repeat" description="TPR" evidence="1">
    <location>
        <begin position="191"/>
        <end position="224"/>
    </location>
</feature>
<accession>A0A2P8EEV7</accession>
<dbReference type="EMBL" id="PYGF01000001">
    <property type="protein sequence ID" value="PSL08012.1"/>
    <property type="molecule type" value="Genomic_DNA"/>
</dbReference>
<dbReference type="SMART" id="SM00028">
    <property type="entry name" value="TPR"/>
    <property type="match status" value="1"/>
</dbReference>
<dbReference type="InterPro" id="IPR019734">
    <property type="entry name" value="TPR_rpt"/>
</dbReference>
<dbReference type="InterPro" id="IPR011990">
    <property type="entry name" value="TPR-like_helical_dom_sf"/>
</dbReference>
<evidence type="ECO:0000313" key="4">
    <source>
        <dbReference type="Proteomes" id="UP000240708"/>
    </source>
</evidence>